<evidence type="ECO:0000313" key="4">
    <source>
        <dbReference type="Proteomes" id="UP000199691"/>
    </source>
</evidence>
<name>A0A1H0S660_9PSEU</name>
<proteinExistence type="inferred from homology"/>
<dbReference type="Pfam" id="PF00501">
    <property type="entry name" value="AMP-binding"/>
    <property type="match status" value="1"/>
</dbReference>
<keyword evidence="3" id="KW-0436">Ligase</keyword>
<dbReference type="SUPFAM" id="SSF56801">
    <property type="entry name" value="Acetyl-CoA synthetase-like"/>
    <property type="match status" value="1"/>
</dbReference>
<dbReference type="Proteomes" id="UP000199691">
    <property type="component" value="Unassembled WGS sequence"/>
</dbReference>
<gene>
    <name evidence="3" type="ORF">SAMN05421507_107243</name>
</gene>
<keyword evidence="4" id="KW-1185">Reference proteome</keyword>
<accession>A0A1H0S660</accession>
<dbReference type="GO" id="GO:0070566">
    <property type="term" value="F:adenylyltransferase activity"/>
    <property type="evidence" value="ECO:0007669"/>
    <property type="project" value="TreeGrafter"/>
</dbReference>
<dbReference type="GO" id="GO:0005886">
    <property type="term" value="C:plasma membrane"/>
    <property type="evidence" value="ECO:0007669"/>
    <property type="project" value="TreeGrafter"/>
</dbReference>
<dbReference type="EMBL" id="FNIX01000007">
    <property type="protein sequence ID" value="SDP37029.1"/>
    <property type="molecule type" value="Genomic_DNA"/>
</dbReference>
<dbReference type="Gene3D" id="3.30.300.30">
    <property type="match status" value="1"/>
</dbReference>
<dbReference type="STRING" id="641025.SAMN05421507_107243"/>
<dbReference type="GO" id="GO:0016874">
    <property type="term" value="F:ligase activity"/>
    <property type="evidence" value="ECO:0007669"/>
    <property type="project" value="UniProtKB-KW"/>
</dbReference>
<dbReference type="PANTHER" id="PTHR22754:SF32">
    <property type="entry name" value="DISCO-INTERACTING PROTEIN 2"/>
    <property type="match status" value="1"/>
</dbReference>
<reference evidence="4" key="1">
    <citation type="submission" date="2016-10" db="EMBL/GenBank/DDBJ databases">
        <authorList>
            <person name="Varghese N."/>
            <person name="Submissions S."/>
        </authorList>
    </citation>
    <scope>NUCLEOTIDE SEQUENCE [LARGE SCALE GENOMIC DNA]</scope>
    <source>
        <strain evidence="4">CGMCC 4.6609</strain>
    </source>
</reference>
<evidence type="ECO:0000313" key="3">
    <source>
        <dbReference type="EMBL" id="SDP37029.1"/>
    </source>
</evidence>
<dbReference type="AlphaFoldDB" id="A0A1H0S660"/>
<dbReference type="RefSeq" id="WP_090099127.1">
    <property type="nucleotide sequence ID" value="NZ_FNIX01000007.1"/>
</dbReference>
<sequence length="544" mass="57546">MTIDISGTLVDAITCAPGDRGRMIFPESATVLTRAELGPRANGVAAALLAAGAEPGEVVGVLLPATPSFPPALLGVLTIGAAVSVLPLPAVAHDVDSVADDLAAFIRTVGVRHLVTGDLFAAALEPLQRRCPGLRVVNADRCAPTTRVPTTHTPGPDDRAVVQFTSGTTARPQGVVLSHRAVVNGVLAPVARCELTPADVGYQWLPLFHDFGMIGLLISLCAGFDTHLVSPAAFIRRPVDALRYLGEHGVTICTGPNFAYDRLAEAARTADPDGLDLGRWRLALNGGEPVSPATVRAVTEVLGRHGLPAGAMTPAYGMAEYCAGITIDLPGLAPRTVTLDRAAATDGRVVPVTDESGWTIVSQGPPLPGTEVRVVDAAGAVLPEAGVGELQVRGPSLMDAYLAEDSAAVSSVLDDGWLRTGDRGFLLRGEVHVAGRHKNMIIVRGRNVHAEEVEHVARHVPGVYQRHCVAVADQERERVVVVVETVETDRAAVAEGVRRAVSERLGITDADVRTVDRRWLPRTTSGKWKRDELRRRLFGEENAA</sequence>
<dbReference type="InterPro" id="IPR000873">
    <property type="entry name" value="AMP-dep_synth/lig_dom"/>
</dbReference>
<comment type="similarity">
    <text evidence="1">Belongs to the ATP-dependent AMP-binding enzyme family.</text>
</comment>
<protein>
    <submittedName>
        <fullName evidence="3">Acyl-CoA synthetase (AMP-forming)/AMP-acid ligase II</fullName>
    </submittedName>
</protein>
<dbReference type="InterPro" id="IPR042099">
    <property type="entry name" value="ANL_N_sf"/>
</dbReference>
<dbReference type="OrthoDB" id="3671040at2"/>
<dbReference type="InterPro" id="IPR045851">
    <property type="entry name" value="AMP-bd_C_sf"/>
</dbReference>
<evidence type="ECO:0000256" key="1">
    <source>
        <dbReference type="ARBA" id="ARBA00006432"/>
    </source>
</evidence>
<organism evidence="3 4">
    <name type="scientific">Lentzea jiangxiensis</name>
    <dbReference type="NCBI Taxonomy" id="641025"/>
    <lineage>
        <taxon>Bacteria</taxon>
        <taxon>Bacillati</taxon>
        <taxon>Actinomycetota</taxon>
        <taxon>Actinomycetes</taxon>
        <taxon>Pseudonocardiales</taxon>
        <taxon>Pseudonocardiaceae</taxon>
        <taxon>Lentzea</taxon>
    </lineage>
</organism>
<feature type="domain" description="AMP-dependent synthetase/ligase" evidence="2">
    <location>
        <begin position="21"/>
        <end position="402"/>
    </location>
</feature>
<dbReference type="PANTHER" id="PTHR22754">
    <property type="entry name" value="DISCO-INTERACTING PROTEIN 2 DIP2 -RELATED"/>
    <property type="match status" value="1"/>
</dbReference>
<dbReference type="GO" id="GO:0006633">
    <property type="term" value="P:fatty acid biosynthetic process"/>
    <property type="evidence" value="ECO:0007669"/>
    <property type="project" value="TreeGrafter"/>
</dbReference>
<dbReference type="Gene3D" id="3.40.50.12780">
    <property type="entry name" value="N-terminal domain of ligase-like"/>
    <property type="match status" value="1"/>
</dbReference>
<evidence type="ECO:0000259" key="2">
    <source>
        <dbReference type="Pfam" id="PF00501"/>
    </source>
</evidence>